<evidence type="ECO:0000256" key="4">
    <source>
        <dbReference type="ARBA" id="ARBA00022490"/>
    </source>
</evidence>
<dbReference type="PANTHER" id="PTHR11353">
    <property type="entry name" value="CHAPERONIN"/>
    <property type="match status" value="1"/>
</dbReference>
<protein>
    <recommendedName>
        <fullName evidence="3">T-complex protein 1 subunit alpha</fullName>
    </recommendedName>
    <alternativeName>
        <fullName evidence="9">CCT-alpha</fullName>
    </alternativeName>
    <alternativeName>
        <fullName evidence="8">CCT-theta</fullName>
    </alternativeName>
</protein>
<evidence type="ECO:0000256" key="1">
    <source>
        <dbReference type="ARBA" id="ARBA00004496"/>
    </source>
</evidence>
<dbReference type="InterPro" id="IPR017998">
    <property type="entry name" value="Chaperone_TCP-1"/>
</dbReference>
<keyword evidence="6" id="KW-0067">ATP-binding</keyword>
<sequence>MLSTAAGFQSMLKEGARHYQGLEEAILKNIQACKEISNMTKTSLGPNGMKKMVVNHIDKIFVTSDAATILKEMEIQHPAAKMILMAAKMQETEQGDATNFVITLAGELLQQAESLIKLGLHPSQIVVGYETALKKALDLLEEQKIWEINDVADEQQVFQAIRTSLSSKLSDYSNLIAGLVAKACIRCLPREKSNFDSEYVRVTKILGGSVLDSHVLSGLIVTRNVEGQINRLENPKICVFNAPLDPQSQETKGTVLIKNATELMNYTKSEEELAEKIVKSIADAGVNLIVAGGSISELVLHFVEKYKMMIVKVQSKFELKRLCKAVGASALSRLSAPMPDELGTCDRVHVQEIGSQKVTIFEKQSDTCKLATIVLRGATQNLLDDIERAIDDGVSCYRSLIKDPRFVYGGGATEIKLAQQLESEANKIKSIDQYAYRQYAQAFEIIPRILIDNAGLAQNEMMAQLNKLNSEKPHSLNISNGTLTPSNELKVFDHLKTKWWAIKLATDAAITILRVDQIIIAKPAGGPKMPDRGHWDDQE</sequence>
<dbReference type="InterPro" id="IPR012721">
    <property type="entry name" value="Chap_CCT_theta"/>
</dbReference>
<dbReference type="NCBIfam" id="TIGR02346">
    <property type="entry name" value="chap_CCT_theta"/>
    <property type="match status" value="1"/>
</dbReference>
<organism evidence="10 11">
    <name type="scientific">Paramecium primaurelia</name>
    <dbReference type="NCBI Taxonomy" id="5886"/>
    <lineage>
        <taxon>Eukaryota</taxon>
        <taxon>Sar</taxon>
        <taxon>Alveolata</taxon>
        <taxon>Ciliophora</taxon>
        <taxon>Intramacronucleata</taxon>
        <taxon>Oligohymenophorea</taxon>
        <taxon>Peniculida</taxon>
        <taxon>Parameciidae</taxon>
        <taxon>Paramecium</taxon>
    </lineage>
</organism>
<dbReference type="InterPro" id="IPR002423">
    <property type="entry name" value="Cpn60/GroEL/TCP-1"/>
</dbReference>
<keyword evidence="5" id="KW-0547">Nucleotide-binding</keyword>
<dbReference type="GO" id="GO:0140662">
    <property type="term" value="F:ATP-dependent protein folding chaperone"/>
    <property type="evidence" value="ECO:0007669"/>
    <property type="project" value="InterPro"/>
</dbReference>
<dbReference type="EMBL" id="CAJJDM010000003">
    <property type="protein sequence ID" value="CAD8044141.1"/>
    <property type="molecule type" value="Genomic_DNA"/>
</dbReference>
<dbReference type="GO" id="GO:0005524">
    <property type="term" value="F:ATP binding"/>
    <property type="evidence" value="ECO:0007669"/>
    <property type="project" value="UniProtKB-KW"/>
</dbReference>
<name>A0A8S1JPV4_PARPR</name>
<evidence type="ECO:0000256" key="7">
    <source>
        <dbReference type="ARBA" id="ARBA00023186"/>
    </source>
</evidence>
<dbReference type="FunFam" id="3.50.7.10:FF:000008">
    <property type="entry name" value="T-complex protein 1 subunit theta"/>
    <property type="match status" value="1"/>
</dbReference>
<evidence type="ECO:0000256" key="2">
    <source>
        <dbReference type="ARBA" id="ARBA00008020"/>
    </source>
</evidence>
<dbReference type="AlphaFoldDB" id="A0A8S1JPV4"/>
<dbReference type="GO" id="GO:0016887">
    <property type="term" value="F:ATP hydrolysis activity"/>
    <property type="evidence" value="ECO:0007669"/>
    <property type="project" value="InterPro"/>
</dbReference>
<comment type="caution">
    <text evidence="10">The sequence shown here is derived from an EMBL/GenBank/DDBJ whole genome shotgun (WGS) entry which is preliminary data.</text>
</comment>
<reference evidence="10" key="1">
    <citation type="submission" date="2021-01" db="EMBL/GenBank/DDBJ databases">
        <authorList>
            <consortium name="Genoscope - CEA"/>
            <person name="William W."/>
        </authorList>
    </citation>
    <scope>NUCLEOTIDE SEQUENCE</scope>
</reference>
<evidence type="ECO:0000256" key="8">
    <source>
        <dbReference type="ARBA" id="ARBA00029602"/>
    </source>
</evidence>
<evidence type="ECO:0000313" key="10">
    <source>
        <dbReference type="EMBL" id="CAD8044141.1"/>
    </source>
</evidence>
<dbReference type="Proteomes" id="UP000688137">
    <property type="component" value="Unassembled WGS sequence"/>
</dbReference>
<evidence type="ECO:0000313" key="11">
    <source>
        <dbReference type="Proteomes" id="UP000688137"/>
    </source>
</evidence>
<comment type="similarity">
    <text evidence="2">Belongs to the TCP-1 chaperonin family.</text>
</comment>
<dbReference type="GO" id="GO:0051082">
    <property type="term" value="F:unfolded protein binding"/>
    <property type="evidence" value="ECO:0007669"/>
    <property type="project" value="InterPro"/>
</dbReference>
<dbReference type="PROSITE" id="PS00750">
    <property type="entry name" value="TCP1_1"/>
    <property type="match status" value="1"/>
</dbReference>
<evidence type="ECO:0000256" key="6">
    <source>
        <dbReference type="ARBA" id="ARBA00022840"/>
    </source>
</evidence>
<dbReference type="CDD" id="cd03341">
    <property type="entry name" value="TCP1_theta"/>
    <property type="match status" value="1"/>
</dbReference>
<dbReference type="InterPro" id="IPR002194">
    <property type="entry name" value="Chaperonin_TCP-1_CS"/>
</dbReference>
<dbReference type="GO" id="GO:0005737">
    <property type="term" value="C:cytoplasm"/>
    <property type="evidence" value="ECO:0007669"/>
    <property type="project" value="UniProtKB-SubCell"/>
</dbReference>
<evidence type="ECO:0000256" key="9">
    <source>
        <dbReference type="ARBA" id="ARBA00030049"/>
    </source>
</evidence>
<proteinExistence type="inferred from homology"/>
<evidence type="ECO:0000256" key="3">
    <source>
        <dbReference type="ARBA" id="ARBA00014424"/>
    </source>
</evidence>
<dbReference type="Pfam" id="PF00118">
    <property type="entry name" value="Cpn60_TCP1"/>
    <property type="match status" value="1"/>
</dbReference>
<comment type="subcellular location">
    <subcellularLocation>
        <location evidence="1">Cytoplasm</location>
    </subcellularLocation>
</comment>
<gene>
    <name evidence="10" type="ORF">PPRIM_AZ9-3.1.T0060223</name>
</gene>
<dbReference type="FunFam" id="1.10.560.10:FF:000070">
    <property type="entry name" value="Uncharacterized protein"/>
    <property type="match status" value="1"/>
</dbReference>
<evidence type="ECO:0000256" key="5">
    <source>
        <dbReference type="ARBA" id="ARBA00022741"/>
    </source>
</evidence>
<keyword evidence="11" id="KW-1185">Reference proteome</keyword>
<keyword evidence="7" id="KW-0143">Chaperone</keyword>
<dbReference type="OMA" id="WGLKYAV"/>
<accession>A0A8S1JPV4</accession>
<keyword evidence="4" id="KW-0963">Cytoplasm</keyword>